<dbReference type="GO" id="GO:0046872">
    <property type="term" value="F:metal ion binding"/>
    <property type="evidence" value="ECO:0007669"/>
    <property type="project" value="UniProtKB-KW"/>
</dbReference>
<keyword evidence="5" id="KW-1185">Reference proteome</keyword>
<dbReference type="InterPro" id="IPR036388">
    <property type="entry name" value="WH-like_DNA-bd_sf"/>
</dbReference>
<dbReference type="InterPro" id="IPR026043">
    <property type="entry name" value="NadR"/>
</dbReference>
<dbReference type="Gene3D" id="1.10.10.10">
    <property type="entry name" value="Winged helix-like DNA-binding domain superfamily/Winged helix DNA-binding domain"/>
    <property type="match status" value="1"/>
</dbReference>
<dbReference type="OrthoDB" id="9792661at2"/>
<feature type="domain" description="Helix-turn-helix type 11" evidence="3">
    <location>
        <begin position="6"/>
        <end position="58"/>
    </location>
</feature>
<evidence type="ECO:0000313" key="4">
    <source>
        <dbReference type="EMBL" id="KRQ86477.1"/>
    </source>
</evidence>
<reference evidence="4 5" key="1">
    <citation type="submission" date="2015-09" db="EMBL/GenBank/DDBJ databases">
        <title>Draft genome sequence of a Caloramator mitchellensis, a moderate thermophile from the Great Artesian Basin of Australia.</title>
        <authorList>
            <person name="Patel B.K."/>
        </authorList>
    </citation>
    <scope>NUCLEOTIDE SEQUENCE [LARGE SCALE GENOMIC DNA]</scope>
    <source>
        <strain evidence="4 5">VF08</strain>
    </source>
</reference>
<dbReference type="InterPro" id="IPR035922">
    <property type="entry name" value="3H_dom_sf"/>
</dbReference>
<dbReference type="InterPro" id="IPR036390">
    <property type="entry name" value="WH_DNA-bd_sf"/>
</dbReference>
<dbReference type="SUPFAM" id="SSF75500">
    <property type="entry name" value="Putative transcriptional regulator TM1602, C-terminal domain"/>
    <property type="match status" value="1"/>
</dbReference>
<sequence length="171" mass="19204">MKGEERRINILNDLKESNSPIKGADISKKYDVTRQIIVQDIAILRAQGHNIVSTPQGYVYLGNNLSCTKVIAVKHKREDIEDELKTIIALGGKVIDVTIEHKVYGEITGKLMLKSFYDVEKFVERLNESDDMPLSNLTGGVHLHTIEADSVETLERIVQALEKKGYLILNS</sequence>
<dbReference type="Proteomes" id="UP000052015">
    <property type="component" value="Unassembled WGS sequence"/>
</dbReference>
<dbReference type="EMBL" id="LKHP01000009">
    <property type="protein sequence ID" value="KRQ86477.1"/>
    <property type="molecule type" value="Genomic_DNA"/>
</dbReference>
<dbReference type="AlphaFoldDB" id="A0A0R3JVY7"/>
<dbReference type="InterPro" id="IPR004173">
    <property type="entry name" value="3H_domain"/>
</dbReference>
<evidence type="ECO:0000313" key="5">
    <source>
        <dbReference type="Proteomes" id="UP000052015"/>
    </source>
</evidence>
<dbReference type="Pfam" id="PF08279">
    <property type="entry name" value="HTH_11"/>
    <property type="match status" value="1"/>
</dbReference>
<feature type="binding site" evidence="1">
    <location>
        <position position="142"/>
    </location>
    <ligand>
        <name>Ni(2+)</name>
        <dbReference type="ChEBI" id="CHEBI:49786"/>
    </ligand>
</feature>
<dbReference type="SUPFAM" id="SSF46785">
    <property type="entry name" value="Winged helix' DNA-binding domain"/>
    <property type="match status" value="1"/>
</dbReference>
<protein>
    <submittedName>
        <fullName evidence="4">Putative transcription repressor NiaR</fullName>
    </submittedName>
</protein>
<organism evidence="4 5">
    <name type="scientific">Caloramator mitchellensis</name>
    <dbReference type="NCBI Taxonomy" id="908809"/>
    <lineage>
        <taxon>Bacteria</taxon>
        <taxon>Bacillati</taxon>
        <taxon>Bacillota</taxon>
        <taxon>Clostridia</taxon>
        <taxon>Eubacteriales</taxon>
        <taxon>Clostridiaceae</taxon>
        <taxon>Caloramator</taxon>
    </lineage>
</organism>
<dbReference type="PANTHER" id="PTHR40068">
    <property type="entry name" value="TRANSCRIPTION REPRESSOR NIAR-RELATED"/>
    <property type="match status" value="1"/>
</dbReference>
<dbReference type="InterPro" id="IPR013196">
    <property type="entry name" value="HTH_11"/>
</dbReference>
<feature type="domain" description="3H" evidence="2">
    <location>
        <begin position="71"/>
        <end position="167"/>
    </location>
</feature>
<dbReference type="PANTHER" id="PTHR40068:SF1">
    <property type="entry name" value="TRANSCRIPTION REPRESSOR NIAR-RELATED"/>
    <property type="match status" value="1"/>
</dbReference>
<proteinExistence type="predicted"/>
<evidence type="ECO:0000259" key="2">
    <source>
        <dbReference type="Pfam" id="PF02829"/>
    </source>
</evidence>
<evidence type="ECO:0000259" key="3">
    <source>
        <dbReference type="Pfam" id="PF08279"/>
    </source>
</evidence>
<dbReference type="STRING" id="908809.ABG79_01683"/>
<gene>
    <name evidence="4" type="primary">niaR</name>
    <name evidence="4" type="ORF">ABG79_01683</name>
</gene>
<accession>A0A0R3JVY7</accession>
<feature type="binding site" evidence="1">
    <location>
        <position position="75"/>
    </location>
    <ligand>
        <name>Ni(2+)</name>
        <dbReference type="ChEBI" id="CHEBI:49786"/>
    </ligand>
</feature>
<feature type="binding site" evidence="1">
    <location>
        <position position="83"/>
    </location>
    <ligand>
        <name>Ni(2+)</name>
        <dbReference type="ChEBI" id="CHEBI:49786"/>
    </ligand>
</feature>
<name>A0A0R3JVY7_CALMK</name>
<dbReference type="PATRIC" id="fig|908809.3.peg.1684"/>
<dbReference type="Pfam" id="PF02829">
    <property type="entry name" value="3H"/>
    <property type="match status" value="1"/>
</dbReference>
<keyword evidence="1" id="KW-0479">Metal-binding</keyword>
<evidence type="ECO:0000256" key="1">
    <source>
        <dbReference type="PIRSR" id="PIRSR037847-1"/>
    </source>
</evidence>
<dbReference type="PIRSF" id="PIRSF037847">
    <property type="entry name" value="NiaR"/>
    <property type="match status" value="1"/>
</dbReference>
<comment type="caution">
    <text evidence="4">The sequence shown here is derived from an EMBL/GenBank/DDBJ whole genome shotgun (WGS) entry which is preliminary data.</text>
</comment>
<dbReference type="RefSeq" id="WP_057979015.1">
    <property type="nucleotide sequence ID" value="NZ_LKHP01000009.1"/>
</dbReference>
<feature type="binding site" evidence="1">
    <location>
        <position position="144"/>
    </location>
    <ligand>
        <name>Ni(2+)</name>
        <dbReference type="ChEBI" id="CHEBI:49786"/>
    </ligand>
</feature>
<dbReference type="Gene3D" id="3.30.1340.20">
    <property type="entry name" value="3H domain"/>
    <property type="match status" value="1"/>
</dbReference>
<keyword evidence="1" id="KW-0533">Nickel</keyword>